<dbReference type="PROSITE" id="PS01124">
    <property type="entry name" value="HTH_ARAC_FAMILY_2"/>
    <property type="match status" value="1"/>
</dbReference>
<evidence type="ECO:0000313" key="5">
    <source>
        <dbReference type="EMBL" id="BBY74971.1"/>
    </source>
</evidence>
<reference evidence="5 6" key="1">
    <citation type="journal article" date="2019" name="Emerg. Microbes Infect.">
        <title>Comprehensive subspecies identification of 175 nontuberculous mycobacteria species based on 7547 genomic profiles.</title>
        <authorList>
            <person name="Matsumoto Y."/>
            <person name="Kinjo T."/>
            <person name="Motooka D."/>
            <person name="Nabeya D."/>
            <person name="Jung N."/>
            <person name="Uechi K."/>
            <person name="Horii T."/>
            <person name="Iida T."/>
            <person name="Fujita J."/>
            <person name="Nakamura S."/>
        </authorList>
    </citation>
    <scope>NUCLEOTIDE SEQUENCE [LARGE SCALE GENOMIC DNA]</scope>
    <source>
        <strain evidence="5 6">JCM 6367</strain>
    </source>
</reference>
<gene>
    <name evidence="5" type="ORF">MPRF_18700</name>
</gene>
<dbReference type="PROSITE" id="PS00041">
    <property type="entry name" value="HTH_ARAC_FAMILY_1"/>
    <property type="match status" value="1"/>
</dbReference>
<evidence type="ECO:0000256" key="3">
    <source>
        <dbReference type="ARBA" id="ARBA00023163"/>
    </source>
</evidence>
<dbReference type="Pfam" id="PF12833">
    <property type="entry name" value="HTH_18"/>
    <property type="match status" value="1"/>
</dbReference>
<sequence>MAELARFAGRRQGIAVYAYPHDHSRPPVSVLKLGPDALPVHTKHIHEFPVLICRPGAGLVDVVAAGRPVDPAAADARAGAVAVFFDPAALGDGPRSPWPTWRVHPLLAPFLHDRYDGVLRLRVPPSRRRLWRSGIDALRTELTERRDGYEQAALAHLTVLLIDLARISDDLPGDLRRSNEPVLAQVFDVIERRLGEPLSLRDVADECGLTAGHLTTLVRRRTGRTVGAWIAERRMAEARALLRGTDLSIGEVARRVGMADQGYFTRQFRRVHGASPRVWRDQNSAN</sequence>
<accession>A0A7I7U255</accession>
<dbReference type="SMART" id="SM00342">
    <property type="entry name" value="HTH_ARAC"/>
    <property type="match status" value="1"/>
</dbReference>
<proteinExistence type="predicted"/>
<evidence type="ECO:0000313" key="6">
    <source>
        <dbReference type="Proteomes" id="UP000466554"/>
    </source>
</evidence>
<evidence type="ECO:0000256" key="2">
    <source>
        <dbReference type="ARBA" id="ARBA00023125"/>
    </source>
</evidence>
<feature type="domain" description="HTH araC/xylS-type" evidence="4">
    <location>
        <begin position="184"/>
        <end position="282"/>
    </location>
</feature>
<evidence type="ECO:0000256" key="1">
    <source>
        <dbReference type="ARBA" id="ARBA00023015"/>
    </source>
</evidence>
<dbReference type="InterPro" id="IPR009057">
    <property type="entry name" value="Homeodomain-like_sf"/>
</dbReference>
<dbReference type="EMBL" id="AP022598">
    <property type="protein sequence ID" value="BBY74971.1"/>
    <property type="molecule type" value="Genomic_DNA"/>
</dbReference>
<organism evidence="5 6">
    <name type="scientific">Mycolicibacterium parafortuitum</name>
    <name type="common">Mycobacterium parafortuitum</name>
    <dbReference type="NCBI Taxonomy" id="39692"/>
    <lineage>
        <taxon>Bacteria</taxon>
        <taxon>Bacillati</taxon>
        <taxon>Actinomycetota</taxon>
        <taxon>Actinomycetes</taxon>
        <taxon>Mycobacteriales</taxon>
        <taxon>Mycobacteriaceae</taxon>
        <taxon>Mycolicibacterium</taxon>
    </lineage>
</organism>
<dbReference type="GO" id="GO:0043565">
    <property type="term" value="F:sequence-specific DNA binding"/>
    <property type="evidence" value="ECO:0007669"/>
    <property type="project" value="InterPro"/>
</dbReference>
<dbReference type="PANTHER" id="PTHR46796">
    <property type="entry name" value="HTH-TYPE TRANSCRIPTIONAL ACTIVATOR RHAS-RELATED"/>
    <property type="match status" value="1"/>
</dbReference>
<keyword evidence="3" id="KW-0804">Transcription</keyword>
<dbReference type="GO" id="GO:0003700">
    <property type="term" value="F:DNA-binding transcription factor activity"/>
    <property type="evidence" value="ECO:0007669"/>
    <property type="project" value="InterPro"/>
</dbReference>
<dbReference type="SUPFAM" id="SSF46689">
    <property type="entry name" value="Homeodomain-like"/>
    <property type="match status" value="2"/>
</dbReference>
<name>A0A7I7U255_MYCPF</name>
<keyword evidence="1" id="KW-0805">Transcription regulation</keyword>
<evidence type="ECO:0000259" key="4">
    <source>
        <dbReference type="PROSITE" id="PS01124"/>
    </source>
</evidence>
<dbReference type="InterPro" id="IPR018060">
    <property type="entry name" value="HTH_AraC"/>
</dbReference>
<dbReference type="RefSeq" id="WP_163766128.1">
    <property type="nucleotide sequence ID" value="NZ_AP022598.1"/>
</dbReference>
<keyword evidence="2" id="KW-0238">DNA-binding</keyword>
<dbReference type="Gene3D" id="1.10.10.60">
    <property type="entry name" value="Homeodomain-like"/>
    <property type="match status" value="1"/>
</dbReference>
<dbReference type="InterPro" id="IPR018062">
    <property type="entry name" value="HTH_AraC-typ_CS"/>
</dbReference>
<dbReference type="Proteomes" id="UP000466554">
    <property type="component" value="Chromosome"/>
</dbReference>
<protein>
    <recommendedName>
        <fullName evidence="4">HTH araC/xylS-type domain-containing protein</fullName>
    </recommendedName>
</protein>
<dbReference type="AlphaFoldDB" id="A0A7I7U255"/>
<dbReference type="InterPro" id="IPR050204">
    <property type="entry name" value="AraC_XylS_family_regulators"/>
</dbReference>